<accession>A0A5K1IYX7</accession>
<evidence type="ECO:0008006" key="3">
    <source>
        <dbReference type="Google" id="ProtNLM"/>
    </source>
</evidence>
<dbReference type="EMBL" id="CABWIH010000033">
    <property type="protein sequence ID" value="VWL94187.1"/>
    <property type="molecule type" value="Genomic_DNA"/>
</dbReference>
<dbReference type="Gene3D" id="3.40.50.300">
    <property type="entry name" value="P-loop containing nucleotide triphosphate hydrolases"/>
    <property type="match status" value="1"/>
</dbReference>
<evidence type="ECO:0000313" key="1">
    <source>
        <dbReference type="EMBL" id="VWL94187.1"/>
    </source>
</evidence>
<dbReference type="InterPro" id="IPR027417">
    <property type="entry name" value="P-loop_NTPase"/>
</dbReference>
<reference evidence="1 2" key="1">
    <citation type="submission" date="2019-10" db="EMBL/GenBank/DDBJ databases">
        <authorList>
            <person name="Wolf R A."/>
        </authorList>
    </citation>
    <scope>NUCLEOTIDE SEQUENCE [LARGE SCALE GENOMIC DNA]</scope>
    <source>
        <strain evidence="1">Collinsella_aerofaciens_AK_138A</strain>
    </source>
</reference>
<sequence>MDAAEVKPVGVSEDAYILELTKLFFATGSRYKDGQFSGAIDYDYKSRIDDLIALCNRGCKMRAGSLTTAFKYFADVYAGKLEFDYSVAEFMRNLIASQLIAEEGIDYEQGDDVLPAMHQLIDLAAKNSSKASSREKRTFQLNNLPAEFKTDFSRRYITSLLAKPFVILAGNSGTGKTRISKRFAKYLEVLDEDGEPNWLLVPVGADWTDNTKVLGFFNPIADGGKGAYEETGILRLIERANANPEVPYFLILDEMNLSHVERYFSDFLSHMETIGEDNLIVLDGYGDGGAGRLPYPQNLFVVGTVNIDETTYMFSPKVLDRANVIEFKPSKAEVLAGFKAIEDAPDVAVAASGVPQAFLRLAKDIWEGANYISEDDANAIFEKFGKLYEELEKCGYEFAFRTVREVRMYVNAAHELDGENYELERSVDEQIVQKVLPKLHGNKREIGNLLKSLKDICDGELSSVKISQMAAKLDNVQYASFI</sequence>
<proteinExistence type="predicted"/>
<organism evidence="1 2">
    <name type="scientific">Collinsella aerofaciens</name>
    <dbReference type="NCBI Taxonomy" id="74426"/>
    <lineage>
        <taxon>Bacteria</taxon>
        <taxon>Bacillati</taxon>
        <taxon>Actinomycetota</taxon>
        <taxon>Coriobacteriia</taxon>
        <taxon>Coriobacteriales</taxon>
        <taxon>Coriobacteriaceae</taxon>
        <taxon>Collinsella</taxon>
    </lineage>
</organism>
<evidence type="ECO:0000313" key="2">
    <source>
        <dbReference type="Proteomes" id="UP000330807"/>
    </source>
</evidence>
<dbReference type="AlphaFoldDB" id="A0A5K1IYX7"/>
<dbReference type="SUPFAM" id="SSF52540">
    <property type="entry name" value="P-loop containing nucleoside triphosphate hydrolases"/>
    <property type="match status" value="1"/>
</dbReference>
<name>A0A5K1IYX7_9ACTN</name>
<gene>
    <name evidence="1" type="ORF">LMKDKBCB_01673</name>
</gene>
<protein>
    <recommendedName>
        <fullName evidence="3">AAA+ ATPase domain-containing protein</fullName>
    </recommendedName>
</protein>
<dbReference type="Proteomes" id="UP000330807">
    <property type="component" value="Unassembled WGS sequence"/>
</dbReference>